<evidence type="ECO:0000313" key="5">
    <source>
        <dbReference type="EMBL" id="GLI71586.1"/>
    </source>
</evidence>
<gene>
    <name evidence="5" type="ORF">VaNZ11_016852</name>
</gene>
<dbReference type="InterPro" id="IPR000504">
    <property type="entry name" value="RRM_dom"/>
</dbReference>
<dbReference type="InterPro" id="IPR012677">
    <property type="entry name" value="Nucleotide-bd_a/b_plait_sf"/>
</dbReference>
<dbReference type="PROSITE" id="PS50102">
    <property type="entry name" value="RRM"/>
    <property type="match status" value="3"/>
</dbReference>
<dbReference type="Proteomes" id="UP001165090">
    <property type="component" value="Unassembled WGS sequence"/>
</dbReference>
<evidence type="ECO:0000256" key="3">
    <source>
        <dbReference type="PROSITE-ProRule" id="PRU00176"/>
    </source>
</evidence>
<dbReference type="PANTHER" id="PTHR48032:SF6">
    <property type="entry name" value="RNA-BINDING (RRM_RBD_RNP MOTIFS) FAMILY PROTEIN"/>
    <property type="match status" value="1"/>
</dbReference>
<protein>
    <recommendedName>
        <fullName evidence="4">RRM domain-containing protein</fullName>
    </recommendedName>
</protein>
<evidence type="ECO:0000259" key="4">
    <source>
        <dbReference type="PROSITE" id="PS50102"/>
    </source>
</evidence>
<keyword evidence="1" id="KW-0677">Repeat</keyword>
<dbReference type="Gene3D" id="3.30.70.330">
    <property type="match status" value="3"/>
</dbReference>
<dbReference type="SMART" id="SM00360">
    <property type="entry name" value="RRM"/>
    <property type="match status" value="3"/>
</dbReference>
<keyword evidence="2 3" id="KW-0694">RNA-binding</keyword>
<proteinExistence type="predicted"/>
<dbReference type="SUPFAM" id="SSF54928">
    <property type="entry name" value="RNA-binding domain, RBD"/>
    <property type="match status" value="3"/>
</dbReference>
<sequence>MEKENIELSSISDVEQPRKLAVLGLPWETTEETLKMYFMQFGNLECAEVMKDRYTGKSRGFGFVTFADPASATRALGVEHTIDGRRCEAKVALPKGEPTPPRTTRIFVARIPPSVTESQFRQYFEGFGKLQDAYMPKDHSKQGYRGIGFVTFASPDSVEKVMAVKHWMNGHEIAIDRATPKEEPTALKNIFSRLPMGPGQRRSFDNGSGIIGPGLGSIVNMNNNLISPGTIDATFNNLRSLSEERDIGGMMGRNGIDMMELNPTSLTTSASLMNNANGLASAVSPALRAATSQALGINLGLGLNGTSSTAAAAAAATTAALQTLAKTATLSENVSGVNAHMTALTSNGISSLNGTMPMVGLGGDLSAATSLLSNSLASKQSALGGISGQTMLQELNSLGAAAVRQMMVAASGRRSLDSTLKRMENPAIANARAGPRIFIGKLTKDTSEADVKEYFMRFGYVMDVYLPKAKDNKAEHRGFGFVTFETDAAIQRVVSHGQHRLKGSTIAIDIAMPKVEDSEMNLDSGLDSPASSLPAAFNALPNMLVQRL</sequence>
<evidence type="ECO:0000313" key="6">
    <source>
        <dbReference type="Proteomes" id="UP001165090"/>
    </source>
</evidence>
<dbReference type="PANTHER" id="PTHR48032">
    <property type="entry name" value="RNA-BINDING PROTEIN MUSASHI HOMOLOG RBP6"/>
    <property type="match status" value="1"/>
</dbReference>
<dbReference type="InterPro" id="IPR035979">
    <property type="entry name" value="RBD_domain_sf"/>
</dbReference>
<evidence type="ECO:0000256" key="2">
    <source>
        <dbReference type="ARBA" id="ARBA00022884"/>
    </source>
</evidence>
<keyword evidence="6" id="KW-1185">Reference proteome</keyword>
<comment type="caution">
    <text evidence="5">The sequence shown here is derived from an EMBL/GenBank/DDBJ whole genome shotgun (WGS) entry which is preliminary data.</text>
</comment>
<evidence type="ECO:0000256" key="1">
    <source>
        <dbReference type="ARBA" id="ARBA00022737"/>
    </source>
</evidence>
<name>A0ABQ5SR65_9CHLO</name>
<feature type="domain" description="RRM" evidence="4">
    <location>
        <begin position="18"/>
        <end position="96"/>
    </location>
</feature>
<feature type="domain" description="RRM" evidence="4">
    <location>
        <begin position="104"/>
        <end position="180"/>
    </location>
</feature>
<dbReference type="EMBL" id="BSDZ01000116">
    <property type="protein sequence ID" value="GLI71586.1"/>
    <property type="molecule type" value="Genomic_DNA"/>
</dbReference>
<organism evidence="5 6">
    <name type="scientific">Volvox africanus</name>
    <dbReference type="NCBI Taxonomy" id="51714"/>
    <lineage>
        <taxon>Eukaryota</taxon>
        <taxon>Viridiplantae</taxon>
        <taxon>Chlorophyta</taxon>
        <taxon>core chlorophytes</taxon>
        <taxon>Chlorophyceae</taxon>
        <taxon>CS clade</taxon>
        <taxon>Chlamydomonadales</taxon>
        <taxon>Volvocaceae</taxon>
        <taxon>Volvox</taxon>
    </lineage>
</organism>
<feature type="domain" description="RRM" evidence="4">
    <location>
        <begin position="435"/>
        <end position="513"/>
    </location>
</feature>
<reference evidence="5 6" key="1">
    <citation type="journal article" date="2023" name="IScience">
        <title>Expanded male sex-determining region conserved during the evolution of homothallism in the green alga Volvox.</title>
        <authorList>
            <person name="Yamamoto K."/>
            <person name="Matsuzaki R."/>
            <person name="Mahakham W."/>
            <person name="Heman W."/>
            <person name="Sekimoto H."/>
            <person name="Kawachi M."/>
            <person name="Minakuchi Y."/>
            <person name="Toyoda A."/>
            <person name="Nozaki H."/>
        </authorList>
    </citation>
    <scope>NUCLEOTIDE SEQUENCE [LARGE SCALE GENOMIC DNA]</scope>
    <source>
        <strain evidence="5 6">NIES-4468</strain>
    </source>
</reference>
<dbReference type="Pfam" id="PF00076">
    <property type="entry name" value="RRM_1"/>
    <property type="match status" value="3"/>
</dbReference>
<accession>A0ABQ5SR65</accession>